<keyword evidence="2" id="KW-1185">Reference proteome</keyword>
<organism evidence="1 2">
    <name type="scientific">Bondarzewia mesenterica</name>
    <dbReference type="NCBI Taxonomy" id="1095465"/>
    <lineage>
        <taxon>Eukaryota</taxon>
        <taxon>Fungi</taxon>
        <taxon>Dikarya</taxon>
        <taxon>Basidiomycota</taxon>
        <taxon>Agaricomycotina</taxon>
        <taxon>Agaricomycetes</taxon>
        <taxon>Russulales</taxon>
        <taxon>Bondarzewiaceae</taxon>
        <taxon>Bondarzewia</taxon>
    </lineage>
</organism>
<reference evidence="1 2" key="1">
    <citation type="submission" date="2019-02" db="EMBL/GenBank/DDBJ databases">
        <title>Genome sequencing of the rare red list fungi Bondarzewia mesenterica.</title>
        <authorList>
            <person name="Buettner E."/>
            <person name="Kellner H."/>
        </authorList>
    </citation>
    <scope>NUCLEOTIDE SEQUENCE [LARGE SCALE GENOMIC DNA]</scope>
    <source>
        <strain evidence="1 2">DSM 108281</strain>
    </source>
</reference>
<evidence type="ECO:0000313" key="1">
    <source>
        <dbReference type="EMBL" id="THH16645.1"/>
    </source>
</evidence>
<comment type="caution">
    <text evidence="1">The sequence shown here is derived from an EMBL/GenBank/DDBJ whole genome shotgun (WGS) entry which is preliminary data.</text>
</comment>
<gene>
    <name evidence="1" type="ORF">EW146_g4027</name>
</gene>
<dbReference type="EMBL" id="SGPL01000148">
    <property type="protein sequence ID" value="THH16645.1"/>
    <property type="molecule type" value="Genomic_DNA"/>
</dbReference>
<dbReference type="AlphaFoldDB" id="A0A4S4LWA7"/>
<sequence>MKMNDVGGEDALGWVWKGGDINDDDADDGVFEDMLERLQDPSDPTLAVSDVIPLARHPRPSKKSTLLTPK</sequence>
<proteinExistence type="predicted"/>
<protein>
    <submittedName>
        <fullName evidence="1">Uncharacterized protein</fullName>
    </submittedName>
</protein>
<dbReference type="Proteomes" id="UP000310158">
    <property type="component" value="Unassembled WGS sequence"/>
</dbReference>
<name>A0A4S4LWA7_9AGAM</name>
<evidence type="ECO:0000313" key="2">
    <source>
        <dbReference type="Proteomes" id="UP000310158"/>
    </source>
</evidence>
<accession>A0A4S4LWA7</accession>